<dbReference type="InterPro" id="IPR046749">
    <property type="entry name" value="SHOCT_2"/>
</dbReference>
<keyword evidence="3" id="KW-1185">Reference proteome</keyword>
<organism evidence="2 3">
    <name type="scientific">Pelotomaculum isophthalicicum JI</name>
    <dbReference type="NCBI Taxonomy" id="947010"/>
    <lineage>
        <taxon>Bacteria</taxon>
        <taxon>Bacillati</taxon>
        <taxon>Bacillota</taxon>
        <taxon>Clostridia</taxon>
        <taxon>Eubacteriales</taxon>
        <taxon>Desulfotomaculaceae</taxon>
        <taxon>Pelotomaculum</taxon>
    </lineage>
</organism>
<dbReference type="Proteomes" id="UP001154312">
    <property type="component" value="Unassembled WGS sequence"/>
</dbReference>
<sequence>MSQTQIANEVKYRMALAFLKKLLGQGLITDGEFEIADRYNAEKYKPLRKAI</sequence>
<comment type="caution">
    <text evidence="2">The sequence shown here is derived from an EMBL/GenBank/DDBJ whole genome shotgun (WGS) entry which is preliminary data.</text>
</comment>
<dbReference type="RefSeq" id="WP_277445176.1">
    <property type="nucleotide sequence ID" value="NZ_JAKOAV010000038.1"/>
</dbReference>
<proteinExistence type="predicted"/>
<dbReference type="EMBL" id="JAKOAV010000038">
    <property type="protein sequence ID" value="MDF9409676.1"/>
    <property type="molecule type" value="Genomic_DNA"/>
</dbReference>
<evidence type="ECO:0000313" key="3">
    <source>
        <dbReference type="Proteomes" id="UP001154312"/>
    </source>
</evidence>
<gene>
    <name evidence="2" type="ORF">L7E55_15175</name>
</gene>
<reference evidence="2" key="1">
    <citation type="submission" date="2022-02" db="EMBL/GenBank/DDBJ databases">
        <authorList>
            <person name="Leng L."/>
        </authorList>
    </citation>
    <scope>NUCLEOTIDE SEQUENCE</scope>
    <source>
        <strain evidence="2">JI</strain>
    </source>
</reference>
<evidence type="ECO:0000259" key="1">
    <source>
        <dbReference type="Pfam" id="PF20612"/>
    </source>
</evidence>
<name>A0A9X4H4B5_9FIRM</name>
<protein>
    <recommendedName>
        <fullName evidence="1">SHOCT-like domain-containing protein</fullName>
    </recommendedName>
</protein>
<dbReference type="Pfam" id="PF20612">
    <property type="entry name" value="SHOCT_2"/>
    <property type="match status" value="1"/>
</dbReference>
<accession>A0A9X4H4B5</accession>
<evidence type="ECO:0000313" key="2">
    <source>
        <dbReference type="EMBL" id="MDF9409676.1"/>
    </source>
</evidence>
<feature type="domain" description="SHOCT-like" evidence="1">
    <location>
        <begin position="1"/>
        <end position="47"/>
    </location>
</feature>
<dbReference type="AlphaFoldDB" id="A0A9X4H4B5"/>